<evidence type="ECO:0000313" key="2">
    <source>
        <dbReference type="Proteomes" id="UP001500897"/>
    </source>
</evidence>
<evidence type="ECO:0000313" key="1">
    <source>
        <dbReference type="EMBL" id="GAA2117157.1"/>
    </source>
</evidence>
<dbReference type="Proteomes" id="UP001500897">
    <property type="component" value="Unassembled WGS sequence"/>
</dbReference>
<protein>
    <submittedName>
        <fullName evidence="1">Uncharacterized protein</fullName>
    </submittedName>
</protein>
<organism evidence="1 2">
    <name type="scientific">Kitasatospora saccharophila</name>
    <dbReference type="NCBI Taxonomy" id="407973"/>
    <lineage>
        <taxon>Bacteria</taxon>
        <taxon>Bacillati</taxon>
        <taxon>Actinomycetota</taxon>
        <taxon>Actinomycetes</taxon>
        <taxon>Kitasatosporales</taxon>
        <taxon>Streptomycetaceae</taxon>
        <taxon>Kitasatospora</taxon>
    </lineage>
</organism>
<reference evidence="2" key="1">
    <citation type="journal article" date="2019" name="Int. J. Syst. Evol. Microbiol.">
        <title>The Global Catalogue of Microorganisms (GCM) 10K type strain sequencing project: providing services to taxonomists for standard genome sequencing and annotation.</title>
        <authorList>
            <consortium name="The Broad Institute Genomics Platform"/>
            <consortium name="The Broad Institute Genome Sequencing Center for Infectious Disease"/>
            <person name="Wu L."/>
            <person name="Ma J."/>
        </authorList>
    </citation>
    <scope>NUCLEOTIDE SEQUENCE [LARGE SCALE GENOMIC DNA]</scope>
    <source>
        <strain evidence="2">JCM 14559</strain>
    </source>
</reference>
<gene>
    <name evidence="1" type="ORF">GCM10009759_63300</name>
</gene>
<name>A0ABP5JF81_9ACTN</name>
<keyword evidence="2" id="KW-1185">Reference proteome</keyword>
<dbReference type="EMBL" id="BAAANS010000057">
    <property type="protein sequence ID" value="GAA2117157.1"/>
    <property type="molecule type" value="Genomic_DNA"/>
</dbReference>
<sequence>MIRTDAEMPVSRFCSLIGIPRRTYNRKLALVRQGRPQTAVTCYPD</sequence>
<proteinExistence type="predicted"/>
<dbReference type="RefSeq" id="WP_380272936.1">
    <property type="nucleotide sequence ID" value="NZ_JBHTGA010000001.1"/>
</dbReference>
<comment type="caution">
    <text evidence="1">The sequence shown here is derived from an EMBL/GenBank/DDBJ whole genome shotgun (WGS) entry which is preliminary data.</text>
</comment>
<accession>A0ABP5JF81</accession>